<dbReference type="EMBL" id="MT631173">
    <property type="protein sequence ID" value="QNO46209.1"/>
    <property type="molecule type" value="Genomic_DNA"/>
</dbReference>
<evidence type="ECO:0000259" key="2">
    <source>
        <dbReference type="Pfam" id="PF00801"/>
    </source>
</evidence>
<dbReference type="Pfam" id="PF07705">
    <property type="entry name" value="CARDB"/>
    <property type="match status" value="1"/>
</dbReference>
<dbReference type="Gene3D" id="2.60.40.3800">
    <property type="match status" value="1"/>
</dbReference>
<dbReference type="InterPro" id="IPR036439">
    <property type="entry name" value="Dockerin_dom_sf"/>
</dbReference>
<dbReference type="SUPFAM" id="SSF49299">
    <property type="entry name" value="PKD domain"/>
    <property type="match status" value="1"/>
</dbReference>
<dbReference type="Gene3D" id="2.120.10.30">
    <property type="entry name" value="TolB, C-terminal domain"/>
    <property type="match status" value="3"/>
</dbReference>
<evidence type="ECO:0000256" key="1">
    <source>
        <dbReference type="ARBA" id="ARBA00009820"/>
    </source>
</evidence>
<reference evidence="4" key="1">
    <citation type="submission" date="2020-06" db="EMBL/GenBank/DDBJ databases">
        <title>Unique genomic features of the anaerobic methanotrophic archaea.</title>
        <authorList>
            <person name="Chadwick G.L."/>
            <person name="Skennerton C.T."/>
            <person name="Laso-Perez R."/>
            <person name="Leu A.O."/>
            <person name="Speth D.R."/>
            <person name="Yu H."/>
            <person name="Morgan-Lang C."/>
            <person name="Hatzenpichler R."/>
            <person name="Goudeau D."/>
            <person name="Malmstrom R."/>
            <person name="Brazelton W.J."/>
            <person name="Woyke T."/>
            <person name="Hallam S.J."/>
            <person name="Tyson G.W."/>
            <person name="Wegener G."/>
            <person name="Boetius A."/>
            <person name="Orphan V."/>
        </authorList>
    </citation>
    <scope>NUCLEOTIDE SEQUENCE</scope>
</reference>
<gene>
    <name evidence="4" type="primary">tolB</name>
    <name evidence="4" type="ORF">ABPEKODN_00022</name>
</gene>
<dbReference type="GO" id="GO:0000272">
    <property type="term" value="P:polysaccharide catabolic process"/>
    <property type="evidence" value="ECO:0007669"/>
    <property type="project" value="InterPro"/>
</dbReference>
<evidence type="ECO:0000313" key="4">
    <source>
        <dbReference type="EMBL" id="QNO46209.1"/>
    </source>
</evidence>
<dbReference type="InterPro" id="IPR013783">
    <property type="entry name" value="Ig-like_fold"/>
</dbReference>
<dbReference type="InterPro" id="IPR011635">
    <property type="entry name" value="CARDB"/>
</dbReference>
<dbReference type="Pfam" id="PF00801">
    <property type="entry name" value="PKD"/>
    <property type="match status" value="1"/>
</dbReference>
<protein>
    <submittedName>
        <fullName evidence="4">Tol-Pal system protein TolB</fullName>
    </submittedName>
</protein>
<accession>A0A7G9YDX5</accession>
<dbReference type="InterPro" id="IPR011659">
    <property type="entry name" value="WD40"/>
</dbReference>
<dbReference type="Gene3D" id="2.60.40.10">
    <property type="entry name" value="Immunoglobulins"/>
    <property type="match status" value="2"/>
</dbReference>
<proteinExistence type="inferred from homology"/>
<dbReference type="SUPFAM" id="SSF82171">
    <property type="entry name" value="DPP6 N-terminal domain-like"/>
    <property type="match status" value="1"/>
</dbReference>
<sequence>MRRKFILIGIAAMMAMVAGAGYVSAAITVEDLTQLTTDSANEYNPAWSPTGDEIVFGRNADIYKVSSDGLHETQLTSNPNCEQRYKWSSDNTKIVYDKDNTNGWNDVWIMNTDGSLQTDLTNNPQSVYGVWSPDGTKIAYVHGSNYNQPLDLIIMNPDGSNKQIIATGQPSYGTCIAWSPDASKIAFSSGATGSRGIRVINADGTSLTPIASGDIMTQTQSWQTQVWSADGTKIVYHSDEDRNWDIYTINADGTGKTQLTTDPSDDRSAYFSPDGSKILFVSDRSGNSDIWVMDVDGSNKVQLTTNTSVDTGPTWSPDGSKIAFQSDRSGNYDIWVIDVSDGRMTEIAYDDGEKDGAWSFGSDSGWGHGVLFNVGAPTTITKVKIYGRIYDANPSFIPPGFGETFDVEIRDSSLNKLDSVTYDYDDYFTESYGWAVIDIPDASVDDDFYIWVNTKSFQSTDIGKGILIGEDSNSPTGNSFKIETTTDSILETWDSNWMIRALVHGAGGENHAPEITSITPEPPVVCPGGSSTITVVASDQDGDELSYSYDCSDGGKISGSGSVVTWTAPSVVGTCRVDVTVSDGEESVSDSVDITVSEEEKPDLAVTKINYSPENPEVGDDVTVNSAVIENIGKEDATSPFDVALYINHEWKTSITVEDGILSGDSKTINFDYQWQIEGKPYTIKVVADDGGVIEEDFVVNNMKWVSFKPRPWLKITTDKSTYKGDGEKVNINIEFYTQNNNDLLLIKETCDGHVEYCSVIVLSSLTSPITIPALPVYNNKKHIVSGSLLTSAGSQLTTDKAEYIVEPTDDVDMIILTNPEKLQKQFNKADWIQILYDIQLATDDGGILVYTDGSTYSDISWDIHVADWVLETIDYLFILGGDDVIPYRKIDFNCKESVTDKYYWDFKDYGHTPVIRYARLPTTKSSGSEYRDLDRYLNKKVFDRILLNEPSYPKNIDKALIFSGRDAKTIVKDIQFKDRSEYIKGKLQNDKYVSIKEYRLNSDGTTENTYDFTYLKLADLICFVGHGDTNSVAMLGLHNSVEIHRYNLPSEEIRFYNNPFEHTDFTVSIQEGHSDRLSLPVVFASSCLTANHAKDTDDVPLSEVFMHFNAGSYAGYGCSVNGIANDKVTTAYFNEIVVEQDLGSIFYNSMRAASNEIEGSIFVNIENLDYFIQFGYPKWNIDPDEPAPDYSNPLLADNIEFEILDYNITTFYGNTTINFTGRLNGEPVNSTDWMLPGNPVVPYLHLVYDLPEGKTVNQIAYTATDRLVLGQYDVLWIPGYYSGDLYEHYPLNLTIYMEQPVKWKIFEKTDGNMCAVIDIFPFQYYPDNDTVIFYNNFTISTSERDRTASIDGISTDKRMYVKGDIAEITVNCTGSALINMTVDGSGSMTQQSTGSDVFTVDTSMLTAGSHDVDFKLYDGNSLLDETLTSISVVDSLINMSLETSVNSTAVGSSLNLSILVTNLGGSATIVSPDLVIETENVSRINLSDLTLSGHKSKFINTTIDTDDMPSGLAIIYAEAELGMITVNSNYETVTMYEDLSDIVIDYKIEPEVIHLTFSSPYVDNVHYSLDNGVNAPLYEPYDIDISHLTEGSTHNITIYADDVFGNENSTSFQFVRSTVHKGDLNSDGILTPADAVIALQLAASGGWDPVADMSDDNRITSLDALMILQSAAETQT</sequence>
<dbReference type="PANTHER" id="PTHR36842:SF1">
    <property type="entry name" value="PROTEIN TOLB"/>
    <property type="match status" value="1"/>
</dbReference>
<dbReference type="SUPFAM" id="SSF63446">
    <property type="entry name" value="Type I dockerin domain"/>
    <property type="match status" value="1"/>
</dbReference>
<dbReference type="InterPro" id="IPR000601">
    <property type="entry name" value="PKD_dom"/>
</dbReference>
<dbReference type="InterPro" id="IPR011042">
    <property type="entry name" value="6-blade_b-propeller_TolB-like"/>
</dbReference>
<organism evidence="4">
    <name type="scientific">Candidatus Methanogaster sp. ANME-2c ERB4</name>
    <dbReference type="NCBI Taxonomy" id="2759911"/>
    <lineage>
        <taxon>Archaea</taxon>
        <taxon>Methanobacteriati</taxon>
        <taxon>Methanobacteriota</taxon>
        <taxon>Stenosarchaea group</taxon>
        <taxon>Methanomicrobia</taxon>
        <taxon>Methanosarcinales</taxon>
        <taxon>ANME-2 cluster</taxon>
        <taxon>Candidatus Methanogasteraceae</taxon>
        <taxon>Candidatus Methanogaster</taxon>
    </lineage>
</organism>
<dbReference type="InterPro" id="IPR038490">
    <property type="entry name" value="Gingipain_propep_sf"/>
</dbReference>
<dbReference type="Gene3D" id="1.10.1330.10">
    <property type="entry name" value="Dockerin domain"/>
    <property type="match status" value="1"/>
</dbReference>
<feature type="domain" description="CARDB" evidence="3">
    <location>
        <begin position="601"/>
        <end position="703"/>
    </location>
</feature>
<feature type="domain" description="PKD" evidence="2">
    <location>
        <begin position="518"/>
        <end position="596"/>
    </location>
</feature>
<dbReference type="Pfam" id="PF07676">
    <property type="entry name" value="PD40"/>
    <property type="match status" value="6"/>
</dbReference>
<name>A0A7G9YDX5_9EURY</name>
<dbReference type="PANTHER" id="PTHR36842">
    <property type="entry name" value="PROTEIN TOLB HOMOLOG"/>
    <property type="match status" value="1"/>
</dbReference>
<evidence type="ECO:0000259" key="3">
    <source>
        <dbReference type="Pfam" id="PF07705"/>
    </source>
</evidence>
<dbReference type="InterPro" id="IPR035986">
    <property type="entry name" value="PKD_dom_sf"/>
</dbReference>
<comment type="similarity">
    <text evidence="1">Belongs to the TolB family.</text>
</comment>